<organism evidence="1">
    <name type="scientific">uncultured Thiotrichaceae bacterium</name>
    <dbReference type="NCBI Taxonomy" id="298394"/>
    <lineage>
        <taxon>Bacteria</taxon>
        <taxon>Pseudomonadati</taxon>
        <taxon>Pseudomonadota</taxon>
        <taxon>Gammaproteobacteria</taxon>
        <taxon>Thiotrichales</taxon>
        <taxon>Thiotrichaceae</taxon>
        <taxon>environmental samples</taxon>
    </lineage>
</organism>
<gene>
    <name evidence="1" type="ORF">HELGO_WM75328</name>
</gene>
<dbReference type="AlphaFoldDB" id="A0A6S6SL28"/>
<reference evidence="1" key="1">
    <citation type="submission" date="2020-01" db="EMBL/GenBank/DDBJ databases">
        <authorList>
            <person name="Meier V. D."/>
            <person name="Meier V D."/>
        </authorList>
    </citation>
    <scope>NUCLEOTIDE SEQUENCE</scope>
    <source>
        <strain evidence="1">HLG_WM_MAG_08</strain>
    </source>
</reference>
<protein>
    <submittedName>
        <fullName evidence="1">Uncharacterized protein</fullName>
    </submittedName>
</protein>
<dbReference type="EMBL" id="CACVAV010000068">
    <property type="protein sequence ID" value="CAA6804042.1"/>
    <property type="molecule type" value="Genomic_DNA"/>
</dbReference>
<evidence type="ECO:0000313" key="1">
    <source>
        <dbReference type="EMBL" id="CAA6804042.1"/>
    </source>
</evidence>
<sequence length="48" mass="5279">MVYGKDRYRTSPLPDVAQAAREQAAKTLQHHINSIIGVNTKINAKSEG</sequence>
<name>A0A6S6SL28_9GAMM</name>
<proteinExistence type="predicted"/>
<feature type="non-terminal residue" evidence="1">
    <location>
        <position position="48"/>
    </location>
</feature>
<accession>A0A6S6SL28</accession>